<dbReference type="Proteomes" id="UP001596405">
    <property type="component" value="Unassembled WGS sequence"/>
</dbReference>
<sequence length="438" mass="47362">MFLALPFFSSCDDNTSIGLALEDGSVKVLYTDTATVGVSTVYLDSVMTSGTGTMLFGSYPDAMTGEVTANSYFYIDFSAIGFTDASATYDSAELILPYSGYSYGDTTASMTLQLQLLEEILEAKALPPYIGTEAPNSYFYASSGLYNASSFKTESQPLATYTFSPRPVGRDSIAIPLPAALGQQLTELKKNGSSLLNTPNYAPLLNGFRISGMGQKVILGGTASGVKIRLYYSSTSATTTAAIHDFPLITGSTQFNEIKGNFSQTAFQELKRGKSISSSLTNDISFTQSGTGIMVKLDFPNLASLKDEMKLNLINKAVLEIVPVTNTNRYPTLPPETIVLYQSSKTNVPAGQLLKDFSGSEYQSAIYAPDMEYDMMSKYQFQITDYLTQLLSGNIENNGLLLAAAPESFISTVNRLCVGGPAHASNKVRLRIFYTKSF</sequence>
<organism evidence="1 2">
    <name type="scientific">Rufibacter roseus</name>
    <dbReference type="NCBI Taxonomy" id="1567108"/>
    <lineage>
        <taxon>Bacteria</taxon>
        <taxon>Pseudomonadati</taxon>
        <taxon>Bacteroidota</taxon>
        <taxon>Cytophagia</taxon>
        <taxon>Cytophagales</taxon>
        <taxon>Hymenobacteraceae</taxon>
        <taxon>Rufibacter</taxon>
    </lineage>
</organism>
<comment type="caution">
    <text evidence="1">The sequence shown here is derived from an EMBL/GenBank/DDBJ whole genome shotgun (WGS) entry which is preliminary data.</text>
</comment>
<gene>
    <name evidence="1" type="ORF">ACFQHR_19860</name>
</gene>
<protein>
    <submittedName>
        <fullName evidence="1">DUF4270 family protein</fullName>
    </submittedName>
</protein>
<proteinExistence type="predicted"/>
<name>A0ABW2DPY0_9BACT</name>
<dbReference type="InterPro" id="IPR025366">
    <property type="entry name" value="DUF4270"/>
</dbReference>
<reference evidence="2" key="1">
    <citation type="journal article" date="2019" name="Int. J. Syst. Evol. Microbiol.">
        <title>The Global Catalogue of Microorganisms (GCM) 10K type strain sequencing project: providing services to taxonomists for standard genome sequencing and annotation.</title>
        <authorList>
            <consortium name="The Broad Institute Genomics Platform"/>
            <consortium name="The Broad Institute Genome Sequencing Center for Infectious Disease"/>
            <person name="Wu L."/>
            <person name="Ma J."/>
        </authorList>
    </citation>
    <scope>NUCLEOTIDE SEQUENCE [LARGE SCALE GENOMIC DNA]</scope>
    <source>
        <strain evidence="2">CGMCC 4.7393</strain>
    </source>
</reference>
<evidence type="ECO:0000313" key="1">
    <source>
        <dbReference type="EMBL" id="MFC6999902.1"/>
    </source>
</evidence>
<dbReference type="RefSeq" id="WP_066622138.1">
    <property type="nucleotide sequence ID" value="NZ_LRML01000008.1"/>
</dbReference>
<evidence type="ECO:0000313" key="2">
    <source>
        <dbReference type="Proteomes" id="UP001596405"/>
    </source>
</evidence>
<keyword evidence="2" id="KW-1185">Reference proteome</keyword>
<dbReference type="EMBL" id="JBHSYQ010000016">
    <property type="protein sequence ID" value="MFC6999902.1"/>
    <property type="molecule type" value="Genomic_DNA"/>
</dbReference>
<accession>A0ABW2DPY0</accession>
<dbReference type="Pfam" id="PF14092">
    <property type="entry name" value="DUF4270"/>
    <property type="match status" value="1"/>
</dbReference>